<dbReference type="InterPro" id="IPR041657">
    <property type="entry name" value="HTH_17"/>
</dbReference>
<accession>A0AA96J727</accession>
<dbReference type="InterPro" id="IPR036388">
    <property type="entry name" value="WH-like_DNA-bd_sf"/>
</dbReference>
<dbReference type="Pfam" id="PF12728">
    <property type="entry name" value="HTH_17"/>
    <property type="match status" value="1"/>
</dbReference>
<dbReference type="GO" id="GO:0003677">
    <property type="term" value="F:DNA binding"/>
    <property type="evidence" value="ECO:0007669"/>
    <property type="project" value="InterPro"/>
</dbReference>
<dbReference type="InterPro" id="IPR009061">
    <property type="entry name" value="DNA-bd_dom_put_sf"/>
</dbReference>
<dbReference type="InterPro" id="IPR010093">
    <property type="entry name" value="SinI_DNA-bd"/>
</dbReference>
<evidence type="ECO:0000313" key="2">
    <source>
        <dbReference type="EMBL" id="WNM23608.1"/>
    </source>
</evidence>
<sequence>MSAEHRTVENSWGLEPLLDVAQLAAYLGVPVSTVYDWRTRGAGPRAYRFGKHLKFAVSDVRLWVEQQREGSSSEGR</sequence>
<dbReference type="EMBL" id="CP134879">
    <property type="protein sequence ID" value="WNM23608.1"/>
    <property type="molecule type" value="Genomic_DNA"/>
</dbReference>
<dbReference type="NCBIfam" id="TIGR01764">
    <property type="entry name" value="excise"/>
    <property type="match status" value="1"/>
</dbReference>
<dbReference type="Proteomes" id="UP001304125">
    <property type="component" value="Chromosome"/>
</dbReference>
<dbReference type="RefSeq" id="WP_313496647.1">
    <property type="nucleotide sequence ID" value="NZ_CP134879.1"/>
</dbReference>
<protein>
    <submittedName>
        <fullName evidence="2">Helix-turn-helix domain-containing protein</fullName>
    </submittedName>
</protein>
<gene>
    <name evidence="2" type="ORF">RN606_09555</name>
</gene>
<dbReference type="Gene3D" id="1.10.10.10">
    <property type="entry name" value="Winged helix-like DNA-binding domain superfamily/Winged helix DNA-binding domain"/>
    <property type="match status" value="1"/>
</dbReference>
<organism evidence="2 3">
    <name type="scientific">Demequina capsici</name>
    <dbReference type="NCBI Taxonomy" id="3075620"/>
    <lineage>
        <taxon>Bacteria</taxon>
        <taxon>Bacillati</taxon>
        <taxon>Actinomycetota</taxon>
        <taxon>Actinomycetes</taxon>
        <taxon>Micrococcales</taxon>
        <taxon>Demequinaceae</taxon>
        <taxon>Demequina</taxon>
    </lineage>
</organism>
<evidence type="ECO:0000313" key="3">
    <source>
        <dbReference type="Proteomes" id="UP001304125"/>
    </source>
</evidence>
<dbReference type="AlphaFoldDB" id="A0AA96J727"/>
<keyword evidence="3" id="KW-1185">Reference proteome</keyword>
<name>A0AA96J727_9MICO</name>
<feature type="domain" description="Helix-turn-helix" evidence="1">
    <location>
        <begin position="17"/>
        <end position="68"/>
    </location>
</feature>
<evidence type="ECO:0000259" key="1">
    <source>
        <dbReference type="Pfam" id="PF12728"/>
    </source>
</evidence>
<reference evidence="2 3" key="1">
    <citation type="submission" date="2023-09" db="EMBL/GenBank/DDBJ databases">
        <title>Demequina sp. a novel bacteria isolated from Capsicum annuum.</title>
        <authorList>
            <person name="Humaira Z."/>
            <person name="Lee J."/>
            <person name="Cho D."/>
        </authorList>
    </citation>
    <scope>NUCLEOTIDE SEQUENCE [LARGE SCALE GENOMIC DNA]</scope>
    <source>
        <strain evidence="2 3">OYTSA14</strain>
    </source>
</reference>
<proteinExistence type="predicted"/>
<dbReference type="SUPFAM" id="SSF46955">
    <property type="entry name" value="Putative DNA-binding domain"/>
    <property type="match status" value="1"/>
</dbReference>